<organism evidence="1 2">
    <name type="scientific">Elysia crispata</name>
    <name type="common">lettuce slug</name>
    <dbReference type="NCBI Taxonomy" id="231223"/>
    <lineage>
        <taxon>Eukaryota</taxon>
        <taxon>Metazoa</taxon>
        <taxon>Spiralia</taxon>
        <taxon>Lophotrochozoa</taxon>
        <taxon>Mollusca</taxon>
        <taxon>Gastropoda</taxon>
        <taxon>Heterobranchia</taxon>
        <taxon>Euthyneura</taxon>
        <taxon>Panpulmonata</taxon>
        <taxon>Sacoglossa</taxon>
        <taxon>Placobranchoidea</taxon>
        <taxon>Plakobranchidae</taxon>
        <taxon>Elysia</taxon>
    </lineage>
</organism>
<evidence type="ECO:0000313" key="1">
    <source>
        <dbReference type="EMBL" id="KAK3797131.1"/>
    </source>
</evidence>
<comment type="caution">
    <text evidence="1">The sequence shown here is derived from an EMBL/GenBank/DDBJ whole genome shotgun (WGS) entry which is preliminary data.</text>
</comment>
<gene>
    <name evidence="1" type="ORF">RRG08_060475</name>
</gene>
<keyword evidence="2" id="KW-1185">Reference proteome</keyword>
<sequence length="210" mass="24103">MRRVTFIRLGQVHPSYGPLQLLIGWDAVRHYLANQVPICVEILHEGFDIPTTQEKEWLEQTHLHHYNDQAEVERGSYGVVRRALYTLDHLVPPPDHAKLGVYLEPSHQLRAELTRSHLVDRRSSEPETKGLRSFELMCSTLLNFMASRQALQCNLRTTGGAASQLAGTHRASRTRISSFRPWTSSYFLSSALIPHSDRHLWWAGLKKLFL</sequence>
<reference evidence="1" key="1">
    <citation type="journal article" date="2023" name="G3 (Bethesda)">
        <title>A reference genome for the long-term kleptoplast-retaining sea slug Elysia crispata morphotype clarki.</title>
        <authorList>
            <person name="Eastman K.E."/>
            <person name="Pendleton A.L."/>
            <person name="Shaikh M.A."/>
            <person name="Suttiyut T."/>
            <person name="Ogas R."/>
            <person name="Tomko P."/>
            <person name="Gavelis G."/>
            <person name="Widhalm J.R."/>
            <person name="Wisecaver J.H."/>
        </authorList>
    </citation>
    <scope>NUCLEOTIDE SEQUENCE</scope>
    <source>
        <strain evidence="1">ECLA1</strain>
    </source>
</reference>
<dbReference type="Proteomes" id="UP001283361">
    <property type="component" value="Unassembled WGS sequence"/>
</dbReference>
<dbReference type="EMBL" id="JAWDGP010000802">
    <property type="protein sequence ID" value="KAK3797131.1"/>
    <property type="molecule type" value="Genomic_DNA"/>
</dbReference>
<proteinExistence type="predicted"/>
<dbReference type="AlphaFoldDB" id="A0AAE1E7J0"/>
<accession>A0AAE1E7J0</accession>
<evidence type="ECO:0000313" key="2">
    <source>
        <dbReference type="Proteomes" id="UP001283361"/>
    </source>
</evidence>
<protein>
    <submittedName>
        <fullName evidence="1">Uncharacterized protein</fullName>
    </submittedName>
</protein>
<name>A0AAE1E7J0_9GAST</name>